<dbReference type="RefSeq" id="XP_036263253.1">
    <property type="nucleotide sequence ID" value="XM_036407560.1"/>
</dbReference>
<organism evidence="1 2">
    <name type="scientific">Plasmopara halstedii</name>
    <name type="common">Downy mildew of sunflower</name>
    <dbReference type="NCBI Taxonomy" id="4781"/>
    <lineage>
        <taxon>Eukaryota</taxon>
        <taxon>Sar</taxon>
        <taxon>Stramenopiles</taxon>
        <taxon>Oomycota</taxon>
        <taxon>Peronosporomycetes</taxon>
        <taxon>Peronosporales</taxon>
        <taxon>Peronosporaceae</taxon>
        <taxon>Plasmopara</taxon>
    </lineage>
</organism>
<keyword evidence="2" id="KW-1185">Reference proteome</keyword>
<name>A0A0P1AQF1_PLAHL</name>
<reference evidence="2" key="1">
    <citation type="submission" date="2014-09" db="EMBL/GenBank/DDBJ databases">
        <authorList>
            <person name="Sharma Rahul"/>
            <person name="Thines Marco"/>
        </authorList>
    </citation>
    <scope>NUCLEOTIDE SEQUENCE [LARGE SCALE GENOMIC DNA]</scope>
</reference>
<proteinExistence type="predicted"/>
<dbReference type="Proteomes" id="UP000054928">
    <property type="component" value="Unassembled WGS sequence"/>
</dbReference>
<dbReference type="AlphaFoldDB" id="A0A0P1AQF1"/>
<sequence>MSSIRLLANLGRFDIWQYQLYEIIKKTIKTCSECFKTLFEFEEPGLVSRKETDKILIHSSQWLSFHIVL</sequence>
<evidence type="ECO:0000313" key="1">
    <source>
        <dbReference type="EMBL" id="CEG43080.1"/>
    </source>
</evidence>
<protein>
    <submittedName>
        <fullName evidence="1">Uncharacterized protein</fullName>
    </submittedName>
</protein>
<accession>A0A0P1AQF1</accession>
<dbReference type="GeneID" id="59052665"/>
<dbReference type="EMBL" id="CCYD01000653">
    <property type="protein sequence ID" value="CEG43080.1"/>
    <property type="molecule type" value="Genomic_DNA"/>
</dbReference>
<evidence type="ECO:0000313" key="2">
    <source>
        <dbReference type="Proteomes" id="UP000054928"/>
    </source>
</evidence>